<accession>A0A165ZHN8</accession>
<name>A0A165ZHN8_9AGAM</name>
<protein>
    <submittedName>
        <fullName evidence="1">Uncharacterized protein</fullName>
    </submittedName>
</protein>
<evidence type="ECO:0000313" key="2">
    <source>
        <dbReference type="Proteomes" id="UP000076798"/>
    </source>
</evidence>
<gene>
    <name evidence="1" type="ORF">SISSUDRAFT_1036408</name>
</gene>
<evidence type="ECO:0000313" key="1">
    <source>
        <dbReference type="EMBL" id="KZT34309.1"/>
    </source>
</evidence>
<organism evidence="1 2">
    <name type="scientific">Sistotremastrum suecicum HHB10207 ss-3</name>
    <dbReference type="NCBI Taxonomy" id="1314776"/>
    <lineage>
        <taxon>Eukaryota</taxon>
        <taxon>Fungi</taxon>
        <taxon>Dikarya</taxon>
        <taxon>Basidiomycota</taxon>
        <taxon>Agaricomycotina</taxon>
        <taxon>Agaricomycetes</taxon>
        <taxon>Sistotremastrales</taxon>
        <taxon>Sistotremastraceae</taxon>
        <taxon>Sistotremastrum</taxon>
    </lineage>
</organism>
<sequence>MPAVFRLLSNLRHLEVLIVSFTADSIGEFDVMTIPEVIGAHPQLKSILVTQRRSREPPDNTIAHELQYTSESGCILARRDGTSRADLVESSLRKLGLAYC</sequence>
<reference evidence="1 2" key="1">
    <citation type="journal article" date="2016" name="Mol. Biol. Evol.">
        <title>Comparative Genomics of Early-Diverging Mushroom-Forming Fungi Provides Insights into the Origins of Lignocellulose Decay Capabilities.</title>
        <authorList>
            <person name="Nagy L.G."/>
            <person name="Riley R."/>
            <person name="Tritt A."/>
            <person name="Adam C."/>
            <person name="Daum C."/>
            <person name="Floudas D."/>
            <person name="Sun H."/>
            <person name="Yadav J.S."/>
            <person name="Pangilinan J."/>
            <person name="Larsson K.H."/>
            <person name="Matsuura K."/>
            <person name="Barry K."/>
            <person name="Labutti K."/>
            <person name="Kuo R."/>
            <person name="Ohm R.A."/>
            <person name="Bhattacharya S.S."/>
            <person name="Shirouzu T."/>
            <person name="Yoshinaga Y."/>
            <person name="Martin F.M."/>
            <person name="Grigoriev I.V."/>
            <person name="Hibbett D.S."/>
        </authorList>
    </citation>
    <scope>NUCLEOTIDE SEQUENCE [LARGE SCALE GENOMIC DNA]</scope>
    <source>
        <strain evidence="1 2">HHB10207 ss-3</strain>
    </source>
</reference>
<dbReference type="Proteomes" id="UP000076798">
    <property type="component" value="Unassembled WGS sequence"/>
</dbReference>
<dbReference type="EMBL" id="KV428189">
    <property type="protein sequence ID" value="KZT34309.1"/>
    <property type="molecule type" value="Genomic_DNA"/>
</dbReference>
<dbReference type="AlphaFoldDB" id="A0A165ZHN8"/>
<proteinExistence type="predicted"/>
<keyword evidence="2" id="KW-1185">Reference proteome</keyword>